<dbReference type="Proteomes" id="UP001583177">
    <property type="component" value="Unassembled WGS sequence"/>
</dbReference>
<keyword evidence="1" id="KW-0175">Coiled coil</keyword>
<evidence type="ECO:0000256" key="1">
    <source>
        <dbReference type="SAM" id="Coils"/>
    </source>
</evidence>
<proteinExistence type="predicted"/>
<feature type="compositionally biased region" description="Gly residues" evidence="2">
    <location>
        <begin position="530"/>
        <end position="540"/>
    </location>
</feature>
<dbReference type="EMBL" id="JAWRVE010000009">
    <property type="protein sequence ID" value="KAL1879823.1"/>
    <property type="molecule type" value="Genomic_DNA"/>
</dbReference>
<protein>
    <submittedName>
        <fullName evidence="3">Uncharacterized protein</fullName>
    </submittedName>
</protein>
<sequence length="550" mass="59379">MADDNAAAAADPHAGAPGYYPATDHAIPYMSDWSRIHDDDATKATLRHLGCNYLGTQGSPPTLIALKRHAQSLAILISRLSPSVKTGRVDGNPIFDDRVPAQDANGVNVNTVDGRLELNDAFDWLADLTQPYNNDDPNHHRPLNILSNEVEGRHEVLGTAFHCPLTRVTPRDAKEERSNPYKADVSRTPYASHHLLAMHANACLEHLDHEFSATGGILSMIPEDGQGANTAELRAAQNSLLGQLLLYVQGLALRNHEMDMTNAKMADALAGEAVVPMQHLSLAGPDGRSGREIAYPQDRWVLVNSGDDVWAHLHDALDRAEAALDARELAWAQDDTNNDSAWRTDRTDVQHARGIVDVDISTRFYRLQGQGRSTIFVLPAFASRPATEWSTRMALYARPTVVGTVAATWPQRASEFEKRWTTRNADADQMRNDYNALQAKSNRDDATIQAQRYERDAQTQRIQNLTTELARYTNRQPAAGDAPNADFIATLNAQIVNLQNQLAGPNNPGGAGNGNGNGNGNGAAVPDPAAGGGGGGGGGQDNLMSGADGP</sequence>
<keyword evidence="4" id="KW-1185">Reference proteome</keyword>
<feature type="compositionally biased region" description="Gly residues" evidence="2">
    <location>
        <begin position="507"/>
        <end position="521"/>
    </location>
</feature>
<organism evidence="3 4">
    <name type="scientific">Diaporthe australafricana</name>
    <dbReference type="NCBI Taxonomy" id="127596"/>
    <lineage>
        <taxon>Eukaryota</taxon>
        <taxon>Fungi</taxon>
        <taxon>Dikarya</taxon>
        <taxon>Ascomycota</taxon>
        <taxon>Pezizomycotina</taxon>
        <taxon>Sordariomycetes</taxon>
        <taxon>Sordariomycetidae</taxon>
        <taxon>Diaporthales</taxon>
        <taxon>Diaporthaceae</taxon>
        <taxon>Diaporthe</taxon>
    </lineage>
</organism>
<evidence type="ECO:0000313" key="4">
    <source>
        <dbReference type="Proteomes" id="UP001583177"/>
    </source>
</evidence>
<comment type="caution">
    <text evidence="3">The sequence shown here is derived from an EMBL/GenBank/DDBJ whole genome shotgun (WGS) entry which is preliminary data.</text>
</comment>
<name>A0ABR3XW58_9PEZI</name>
<feature type="coiled-coil region" evidence="1">
    <location>
        <begin position="436"/>
        <end position="475"/>
    </location>
</feature>
<evidence type="ECO:0000256" key="2">
    <source>
        <dbReference type="SAM" id="MobiDB-lite"/>
    </source>
</evidence>
<accession>A0ABR3XW58</accession>
<evidence type="ECO:0000313" key="3">
    <source>
        <dbReference type="EMBL" id="KAL1879823.1"/>
    </source>
</evidence>
<reference evidence="3 4" key="1">
    <citation type="journal article" date="2024" name="IMA Fungus">
        <title>IMA Genome - F19 : A genome assembly and annotation guide to empower mycologists, including annotated draft genome sequences of Ceratocystis pirilliformis, Diaporthe australafricana, Fusarium ophioides, Paecilomyces lecythidis, and Sporothrix stenoceras.</title>
        <authorList>
            <person name="Aylward J."/>
            <person name="Wilson A.M."/>
            <person name="Visagie C.M."/>
            <person name="Spraker J."/>
            <person name="Barnes I."/>
            <person name="Buitendag C."/>
            <person name="Ceriani C."/>
            <person name="Del Mar Angel L."/>
            <person name="du Plessis D."/>
            <person name="Fuchs T."/>
            <person name="Gasser K."/>
            <person name="Kramer D."/>
            <person name="Li W."/>
            <person name="Munsamy K."/>
            <person name="Piso A."/>
            <person name="Price J.L."/>
            <person name="Sonnekus B."/>
            <person name="Thomas C."/>
            <person name="van der Nest A."/>
            <person name="van Dijk A."/>
            <person name="van Heerden A."/>
            <person name="van Vuuren N."/>
            <person name="Yilmaz N."/>
            <person name="Duong T.A."/>
            <person name="van der Merwe N.A."/>
            <person name="Wingfield M.J."/>
            <person name="Wingfield B.D."/>
        </authorList>
    </citation>
    <scope>NUCLEOTIDE SEQUENCE [LARGE SCALE GENOMIC DNA]</scope>
    <source>
        <strain evidence="3 4">CMW 18300</strain>
    </source>
</reference>
<feature type="region of interest" description="Disordered" evidence="2">
    <location>
        <begin position="501"/>
        <end position="550"/>
    </location>
</feature>
<gene>
    <name evidence="3" type="ORF">Daus18300_001661</name>
</gene>